<comment type="caution">
    <text evidence="2">The sequence shown here is derived from an EMBL/GenBank/DDBJ whole genome shotgun (WGS) entry which is preliminary data.</text>
</comment>
<dbReference type="RefSeq" id="WP_275708189.1">
    <property type="nucleotide sequence ID" value="NZ_JAKLTN010000001.1"/>
</dbReference>
<accession>A0ABS9JZM7</accession>
<feature type="transmembrane region" description="Helical" evidence="1">
    <location>
        <begin position="12"/>
        <end position="38"/>
    </location>
</feature>
<organism evidence="2 3">
    <name type="scientific">Dechloromonas hankyongensis</name>
    <dbReference type="NCBI Taxonomy" id="2908002"/>
    <lineage>
        <taxon>Bacteria</taxon>
        <taxon>Pseudomonadati</taxon>
        <taxon>Pseudomonadota</taxon>
        <taxon>Betaproteobacteria</taxon>
        <taxon>Rhodocyclales</taxon>
        <taxon>Azonexaceae</taxon>
        <taxon>Dechloromonas</taxon>
    </lineage>
</organism>
<name>A0ABS9JZM7_9RHOO</name>
<keyword evidence="1" id="KW-0472">Membrane</keyword>
<feature type="transmembrane region" description="Helical" evidence="1">
    <location>
        <begin position="163"/>
        <end position="180"/>
    </location>
</feature>
<sequence length="228" mass="24424">MTIKLREEDLLKAAGAVGALLPCAASVAVGISFLAYFAGWRDANAYFTALGAPWVVSLLPASRLLYLSGEFVAGILVCAFLAMNSVVSGEIGLKGLRRWSWIAFALAMLSGINAHLLPPTLVSPKVAWGLSNFAGLCIAVASGATLGEVVIRLKDNELRWTASHAYSIYLAVFIGLYWMPSQIGTARAKYHLASLEATLPAVRLTTPATNENWRLVEAIGESVLIMDR</sequence>
<keyword evidence="3" id="KW-1185">Reference proteome</keyword>
<proteinExistence type="predicted"/>
<dbReference type="EMBL" id="JAKLTN010000001">
    <property type="protein sequence ID" value="MCG2576352.1"/>
    <property type="molecule type" value="Genomic_DNA"/>
</dbReference>
<protein>
    <submittedName>
        <fullName evidence="2">Uncharacterized protein</fullName>
    </submittedName>
</protein>
<evidence type="ECO:0000256" key="1">
    <source>
        <dbReference type="SAM" id="Phobius"/>
    </source>
</evidence>
<feature type="transmembrane region" description="Helical" evidence="1">
    <location>
        <begin position="129"/>
        <end position="151"/>
    </location>
</feature>
<reference evidence="2" key="1">
    <citation type="submission" date="2022-01" db="EMBL/GenBank/DDBJ databases">
        <authorList>
            <person name="Jo J.-H."/>
            <person name="Im W.-T."/>
        </authorList>
    </citation>
    <scope>NUCLEOTIDE SEQUENCE</scope>
    <source>
        <strain evidence="2">XY25</strain>
    </source>
</reference>
<feature type="transmembrane region" description="Helical" evidence="1">
    <location>
        <begin position="99"/>
        <end position="117"/>
    </location>
</feature>
<evidence type="ECO:0000313" key="2">
    <source>
        <dbReference type="EMBL" id="MCG2576352.1"/>
    </source>
</evidence>
<dbReference type="Proteomes" id="UP001165384">
    <property type="component" value="Unassembled WGS sequence"/>
</dbReference>
<keyword evidence="1" id="KW-1133">Transmembrane helix</keyword>
<feature type="transmembrane region" description="Helical" evidence="1">
    <location>
        <begin position="64"/>
        <end position="87"/>
    </location>
</feature>
<keyword evidence="1" id="KW-0812">Transmembrane</keyword>
<evidence type="ECO:0000313" key="3">
    <source>
        <dbReference type="Proteomes" id="UP001165384"/>
    </source>
</evidence>
<gene>
    <name evidence="2" type="ORF">LZ012_05020</name>
</gene>